<evidence type="ECO:0000313" key="2">
    <source>
        <dbReference type="Proteomes" id="UP000295135"/>
    </source>
</evidence>
<name>A0A4R3JQA4_9PROT</name>
<dbReference type="SUPFAM" id="SSF52540">
    <property type="entry name" value="P-loop containing nucleoside triphosphate hydrolases"/>
    <property type="match status" value="1"/>
</dbReference>
<comment type="caution">
    <text evidence="1">The sequence shown here is derived from an EMBL/GenBank/DDBJ whole genome shotgun (WGS) entry which is preliminary data.</text>
</comment>
<dbReference type="EMBL" id="SLZY01000022">
    <property type="protein sequence ID" value="TCS68993.1"/>
    <property type="molecule type" value="Genomic_DNA"/>
</dbReference>
<dbReference type="Gene3D" id="3.40.50.300">
    <property type="entry name" value="P-loop containing nucleotide triphosphate hydrolases"/>
    <property type="match status" value="1"/>
</dbReference>
<evidence type="ECO:0008006" key="3">
    <source>
        <dbReference type="Google" id="ProtNLM"/>
    </source>
</evidence>
<accession>A0A4R3JQA4</accession>
<keyword evidence="2" id="KW-1185">Reference proteome</keyword>
<evidence type="ECO:0000313" key="1">
    <source>
        <dbReference type="EMBL" id="TCS68993.1"/>
    </source>
</evidence>
<dbReference type="RefSeq" id="WP_126460080.1">
    <property type="nucleotide sequence ID" value="NZ_AP018721.1"/>
</dbReference>
<sequence length="247" mass="28372">MNTPPKHHARIFLLSHMRAFTSLAGHILGSHPQINGYYEMHISYEDASALDRQLEVFLEDETFKPGSRYLFDKLLHNDYALHPERLDLPEVKILVSLLEPEQTIKSIVDLFSQKPTPEPLAAPEAAADYYVARIQALAEFGRAASQPYFYFDAELFQRAPEALLPRLTHWLELDSPLSERYQIFSHTGKARKGDSSPRIHSGRIDRTPVDYSHVSVPQKVLDEACEVYRECRRQIIERAKDSLKVDD</sequence>
<dbReference type="InterPro" id="IPR027417">
    <property type="entry name" value="P-loop_NTPase"/>
</dbReference>
<dbReference type="Proteomes" id="UP000295135">
    <property type="component" value="Unassembled WGS sequence"/>
</dbReference>
<dbReference type="AlphaFoldDB" id="A0A4R3JQA4"/>
<protein>
    <recommendedName>
        <fullName evidence="3">Sulfotransferase family protein</fullName>
    </recommendedName>
</protein>
<proteinExistence type="predicted"/>
<dbReference type="OrthoDB" id="8557083at2"/>
<organism evidence="1 2">
    <name type="scientific">Sulfuritortus calidifontis</name>
    <dbReference type="NCBI Taxonomy" id="1914471"/>
    <lineage>
        <taxon>Bacteria</taxon>
        <taxon>Pseudomonadati</taxon>
        <taxon>Pseudomonadota</taxon>
        <taxon>Betaproteobacteria</taxon>
        <taxon>Nitrosomonadales</taxon>
        <taxon>Thiobacillaceae</taxon>
        <taxon>Sulfuritortus</taxon>
    </lineage>
</organism>
<reference evidence="1 2" key="1">
    <citation type="submission" date="2019-03" db="EMBL/GenBank/DDBJ databases">
        <title>Genomic Encyclopedia of Type Strains, Phase IV (KMG-IV): sequencing the most valuable type-strain genomes for metagenomic binning, comparative biology and taxonomic classification.</title>
        <authorList>
            <person name="Goeker M."/>
        </authorList>
    </citation>
    <scope>NUCLEOTIDE SEQUENCE [LARGE SCALE GENOMIC DNA]</scope>
    <source>
        <strain evidence="1 2">DSM 103923</strain>
    </source>
</reference>
<gene>
    <name evidence="1" type="ORF">EDC61_1228</name>
</gene>